<evidence type="ECO:0000256" key="12">
    <source>
        <dbReference type="SAM" id="MobiDB-lite"/>
    </source>
</evidence>
<evidence type="ECO:0000256" key="6">
    <source>
        <dbReference type="ARBA" id="ARBA00023002"/>
    </source>
</evidence>
<gene>
    <name evidence="14" type="ORF">K7862_31245</name>
</gene>
<dbReference type="EMBL" id="JAINZZ010000062">
    <property type="protein sequence ID" value="MBY8882078.1"/>
    <property type="molecule type" value="Genomic_DNA"/>
</dbReference>
<evidence type="ECO:0000256" key="9">
    <source>
        <dbReference type="ARBA" id="ARBA00023136"/>
    </source>
</evidence>
<feature type="transmembrane region" description="Helical" evidence="13">
    <location>
        <begin position="242"/>
        <end position="260"/>
    </location>
</feature>
<comment type="pathway">
    <text evidence="11">Porphyrin-containing compound metabolism.</text>
</comment>
<keyword evidence="4" id="KW-0479">Metal-binding</keyword>
<feature type="region of interest" description="Disordered" evidence="12">
    <location>
        <begin position="340"/>
        <end position="380"/>
    </location>
</feature>
<evidence type="ECO:0000256" key="3">
    <source>
        <dbReference type="ARBA" id="ARBA00022692"/>
    </source>
</evidence>
<evidence type="ECO:0000313" key="14">
    <source>
        <dbReference type="EMBL" id="MBY8882078.1"/>
    </source>
</evidence>
<keyword evidence="2" id="KW-1003">Cell membrane</keyword>
<feature type="transmembrane region" description="Helical" evidence="13">
    <location>
        <begin position="295"/>
        <end position="316"/>
    </location>
</feature>
<feature type="transmembrane region" description="Helical" evidence="13">
    <location>
        <begin position="39"/>
        <end position="61"/>
    </location>
</feature>
<evidence type="ECO:0000256" key="11">
    <source>
        <dbReference type="ARBA" id="ARBA00023444"/>
    </source>
</evidence>
<comment type="subcellular location">
    <subcellularLocation>
        <location evidence="1">Membrane</location>
        <topology evidence="1">Multi-pass membrane protein</topology>
    </subcellularLocation>
</comment>
<dbReference type="Proteomes" id="UP000778578">
    <property type="component" value="Unassembled WGS sequence"/>
</dbReference>
<comment type="caution">
    <text evidence="14">The sequence shown here is derived from an EMBL/GenBank/DDBJ whole genome shotgun (WGS) entry which is preliminary data.</text>
</comment>
<dbReference type="InterPro" id="IPR050450">
    <property type="entry name" value="COX15/CtaA_HemeA_synthase"/>
</dbReference>
<keyword evidence="8" id="KW-0350">Heme biosynthesis</keyword>
<sequence length="380" mass="40224">MHKAGAYHGSVPKLPETARNPLAFIAARWTPNPVTVRRAALAALVMSVLIVVTGGAVRLTASGLGCPTWPTCSGDSLLGTREMGIHHAIEISNRMLTYVLCAAVGWAIIAIRAMEPRRTGLYRLAWAQFWVVVGNAVWGGLTVLTKLNPYVVSLHFLLSAALITVAVLTWQRVPEGDASPRPLVGKPVRQLGQLLAAAAAVLIVVGTLVTGAGPHPGDSSGTYKVQRIDVDWKTIAQLHADFAWIVVGLTIALWFVLRAVDAPPGPQRRAAELFAVLMGQGVIGYVQYFTHLPAVLVDLHMFGACLVWIATLRVLLSFRERPLAEPGEGAAVTSAVAPAQGVGAGQAGVRDTAGGRDRQPVDAARVPLADQDGDPLSVRG</sequence>
<keyword evidence="5 13" id="KW-1133">Transmembrane helix</keyword>
<feature type="transmembrane region" description="Helical" evidence="13">
    <location>
        <begin position="150"/>
        <end position="170"/>
    </location>
</feature>
<protein>
    <submittedName>
        <fullName evidence="14">COX15/CtaA family protein</fullName>
    </submittedName>
</protein>
<organism evidence="14 15">
    <name type="scientific">Actinacidiphila acidipaludis</name>
    <dbReference type="NCBI Taxonomy" id="2873382"/>
    <lineage>
        <taxon>Bacteria</taxon>
        <taxon>Bacillati</taxon>
        <taxon>Actinomycetota</taxon>
        <taxon>Actinomycetes</taxon>
        <taxon>Kitasatosporales</taxon>
        <taxon>Streptomycetaceae</taxon>
        <taxon>Actinacidiphila</taxon>
    </lineage>
</organism>
<keyword evidence="9 13" id="KW-0472">Membrane</keyword>
<evidence type="ECO:0000256" key="2">
    <source>
        <dbReference type="ARBA" id="ARBA00022475"/>
    </source>
</evidence>
<evidence type="ECO:0000256" key="7">
    <source>
        <dbReference type="ARBA" id="ARBA00023004"/>
    </source>
</evidence>
<keyword evidence="10" id="KW-1015">Disulfide bond</keyword>
<feature type="transmembrane region" description="Helical" evidence="13">
    <location>
        <begin position="272"/>
        <end position="289"/>
    </location>
</feature>
<evidence type="ECO:0000256" key="10">
    <source>
        <dbReference type="ARBA" id="ARBA00023157"/>
    </source>
</evidence>
<reference evidence="14 15" key="1">
    <citation type="submission" date="2021-08" db="EMBL/GenBank/DDBJ databases">
        <title>WGS of actinomycetes from Thailand.</title>
        <authorList>
            <person name="Thawai C."/>
        </authorList>
    </citation>
    <scope>NUCLEOTIDE SEQUENCE [LARGE SCALE GENOMIC DNA]</scope>
    <source>
        <strain evidence="14 15">PLK6-54</strain>
    </source>
</reference>
<dbReference type="Pfam" id="PF02628">
    <property type="entry name" value="COX15-CtaA"/>
    <property type="match status" value="1"/>
</dbReference>
<name>A0ABS7QGK3_9ACTN</name>
<dbReference type="PANTHER" id="PTHR35457:SF1">
    <property type="entry name" value="HEME A SYNTHASE"/>
    <property type="match status" value="1"/>
</dbReference>
<keyword evidence="6" id="KW-0560">Oxidoreductase</keyword>
<dbReference type="InterPro" id="IPR003780">
    <property type="entry name" value="COX15/CtaA_fam"/>
</dbReference>
<accession>A0ABS7QGK3</accession>
<evidence type="ECO:0000313" key="15">
    <source>
        <dbReference type="Proteomes" id="UP000778578"/>
    </source>
</evidence>
<evidence type="ECO:0000256" key="8">
    <source>
        <dbReference type="ARBA" id="ARBA00023133"/>
    </source>
</evidence>
<evidence type="ECO:0000256" key="1">
    <source>
        <dbReference type="ARBA" id="ARBA00004141"/>
    </source>
</evidence>
<evidence type="ECO:0000256" key="5">
    <source>
        <dbReference type="ARBA" id="ARBA00022989"/>
    </source>
</evidence>
<feature type="transmembrane region" description="Helical" evidence="13">
    <location>
        <begin position="191"/>
        <end position="213"/>
    </location>
</feature>
<feature type="transmembrane region" description="Helical" evidence="13">
    <location>
        <begin position="95"/>
        <end position="113"/>
    </location>
</feature>
<feature type="transmembrane region" description="Helical" evidence="13">
    <location>
        <begin position="125"/>
        <end position="144"/>
    </location>
</feature>
<keyword evidence="3 13" id="KW-0812">Transmembrane</keyword>
<keyword evidence="7" id="KW-0408">Iron</keyword>
<keyword evidence="15" id="KW-1185">Reference proteome</keyword>
<evidence type="ECO:0000256" key="13">
    <source>
        <dbReference type="SAM" id="Phobius"/>
    </source>
</evidence>
<proteinExistence type="predicted"/>
<evidence type="ECO:0000256" key="4">
    <source>
        <dbReference type="ARBA" id="ARBA00022723"/>
    </source>
</evidence>
<dbReference type="PANTHER" id="PTHR35457">
    <property type="entry name" value="HEME A SYNTHASE"/>
    <property type="match status" value="1"/>
</dbReference>